<reference evidence="1" key="1">
    <citation type="submission" date="2018-05" db="EMBL/GenBank/DDBJ databases">
        <title>Rise and fall of a multidrug resistant pneumococcal CC230 sub-lineage harbouring a novel mosaic tet(S/M) gene in South Africa.</title>
        <authorList>
            <consortium name="The Global Pneumococcal Sequencing Consortium"/>
            <person name="Lo S.W."/>
            <person name="Gladstone R.A."/>
            <person name="van Tonder A."/>
            <person name="Bentley S.D."/>
        </authorList>
    </citation>
    <scope>NUCLEOTIDE SEQUENCE</scope>
    <source>
        <strain evidence="1">GPS_BR_0186_12</strain>
    </source>
</reference>
<dbReference type="InterPro" id="IPR036412">
    <property type="entry name" value="HAD-like_sf"/>
</dbReference>
<gene>
    <name evidence="1" type="ORF">ICESp14ST156_34</name>
</gene>
<protein>
    <submittedName>
        <fullName evidence="1">Uncharacterized protein</fullName>
    </submittedName>
</protein>
<dbReference type="EMBL" id="MH283014">
    <property type="protein sequence ID" value="AWW22742.1"/>
    <property type="molecule type" value="Genomic_DNA"/>
</dbReference>
<proteinExistence type="predicted"/>
<dbReference type="Gene3D" id="3.40.50.1000">
    <property type="entry name" value="HAD superfamily/HAD-like"/>
    <property type="match status" value="1"/>
</dbReference>
<evidence type="ECO:0000313" key="1">
    <source>
        <dbReference type="EMBL" id="AWW22742.1"/>
    </source>
</evidence>
<dbReference type="InterPro" id="IPR023214">
    <property type="entry name" value="HAD_sf"/>
</dbReference>
<dbReference type="AlphaFoldDB" id="A0A2Z4HWJ6"/>
<dbReference type="SUPFAM" id="SSF56784">
    <property type="entry name" value="HAD-like"/>
    <property type="match status" value="1"/>
</dbReference>
<name>A0A2Z4HWJ6_STREE</name>
<sequence length="56" mass="6788">MIEVLERCCFSIEIIEKKWEKFAIFTEKGRKSIEISLEKLDLKNYFDYIVSDDNCY</sequence>
<organism evidence="1">
    <name type="scientific">Streptococcus pneumoniae</name>
    <dbReference type="NCBI Taxonomy" id="1313"/>
    <lineage>
        <taxon>Bacteria</taxon>
        <taxon>Bacillati</taxon>
        <taxon>Bacillota</taxon>
        <taxon>Bacilli</taxon>
        <taxon>Lactobacillales</taxon>
        <taxon>Streptococcaceae</taxon>
        <taxon>Streptococcus</taxon>
    </lineage>
</organism>
<accession>A0A2Z4HWJ6</accession>